<sequence length="117" mass="13360">MQESIYLLALYGTQCAARRAASFVRGDDVLHKDRAGRCTRLLRTRIQVGDAAPMAYMEFIDREMSLGSQSHQLLSHHREQPLIRVLFSAGNLHHLKRKNLVLICDSFECNPLSFLYA</sequence>
<protein>
    <submittedName>
        <fullName evidence="1">Uncharacterized protein</fullName>
    </submittedName>
</protein>
<dbReference type="GO" id="GO:0005840">
    <property type="term" value="C:ribosome"/>
    <property type="evidence" value="ECO:0007669"/>
    <property type="project" value="InterPro"/>
</dbReference>
<reference evidence="2" key="1">
    <citation type="journal article" date="2014" name="Nat. Genet.">
        <title>A reference genome for common bean and genome-wide analysis of dual domestications.</title>
        <authorList>
            <person name="Schmutz J."/>
            <person name="McClean P.E."/>
            <person name="Mamidi S."/>
            <person name="Wu G.A."/>
            <person name="Cannon S.B."/>
            <person name="Grimwood J."/>
            <person name="Jenkins J."/>
            <person name="Shu S."/>
            <person name="Song Q."/>
            <person name="Chavarro C."/>
            <person name="Torres-Torres M."/>
            <person name="Geffroy V."/>
            <person name="Moghaddam S.M."/>
            <person name="Gao D."/>
            <person name="Abernathy B."/>
            <person name="Barry K."/>
            <person name="Blair M."/>
            <person name="Brick M.A."/>
            <person name="Chovatia M."/>
            <person name="Gepts P."/>
            <person name="Goodstein D.M."/>
            <person name="Gonzales M."/>
            <person name="Hellsten U."/>
            <person name="Hyten D.L."/>
            <person name="Jia G."/>
            <person name="Kelly J.D."/>
            <person name="Kudrna D."/>
            <person name="Lee R."/>
            <person name="Richard M.M."/>
            <person name="Miklas P.N."/>
            <person name="Osorno J.M."/>
            <person name="Rodrigues J."/>
            <person name="Thareau V."/>
            <person name="Urrea C.A."/>
            <person name="Wang M."/>
            <person name="Yu Y."/>
            <person name="Zhang M."/>
            <person name="Wing R.A."/>
            <person name="Cregan P.B."/>
            <person name="Rokhsar D.S."/>
            <person name="Jackson S.A."/>
        </authorList>
    </citation>
    <scope>NUCLEOTIDE SEQUENCE [LARGE SCALE GENOMIC DNA]</scope>
    <source>
        <strain evidence="2">cv. G19833</strain>
    </source>
</reference>
<evidence type="ECO:0000313" key="2">
    <source>
        <dbReference type="Proteomes" id="UP000000226"/>
    </source>
</evidence>
<dbReference type="OMA" id="MAYMEFI"/>
<dbReference type="AlphaFoldDB" id="V7AUJ7"/>
<dbReference type="Proteomes" id="UP000000226">
    <property type="component" value="Chromosome 9"/>
</dbReference>
<dbReference type="STRING" id="3885.V7AUJ7"/>
<dbReference type="InterPro" id="IPR036373">
    <property type="entry name" value="Ribosomal_bL17_sf"/>
</dbReference>
<organism evidence="1 2">
    <name type="scientific">Phaseolus vulgaris</name>
    <name type="common">Kidney bean</name>
    <name type="synonym">French bean</name>
    <dbReference type="NCBI Taxonomy" id="3885"/>
    <lineage>
        <taxon>Eukaryota</taxon>
        <taxon>Viridiplantae</taxon>
        <taxon>Streptophyta</taxon>
        <taxon>Embryophyta</taxon>
        <taxon>Tracheophyta</taxon>
        <taxon>Spermatophyta</taxon>
        <taxon>Magnoliopsida</taxon>
        <taxon>eudicotyledons</taxon>
        <taxon>Gunneridae</taxon>
        <taxon>Pentapetalae</taxon>
        <taxon>rosids</taxon>
        <taxon>fabids</taxon>
        <taxon>Fabales</taxon>
        <taxon>Fabaceae</taxon>
        <taxon>Papilionoideae</taxon>
        <taxon>50 kb inversion clade</taxon>
        <taxon>NPAAA clade</taxon>
        <taxon>indigoferoid/millettioid clade</taxon>
        <taxon>Phaseoleae</taxon>
        <taxon>Phaseolus</taxon>
    </lineage>
</organism>
<gene>
    <name evidence="1" type="ORF">PHAVU_009G111900g</name>
</gene>
<dbReference type="GO" id="GO:0003735">
    <property type="term" value="F:structural constituent of ribosome"/>
    <property type="evidence" value="ECO:0007669"/>
    <property type="project" value="InterPro"/>
</dbReference>
<dbReference type="eggNOG" id="KOG3280">
    <property type="taxonomic scope" value="Eukaryota"/>
</dbReference>
<keyword evidence="2" id="KW-1185">Reference proteome</keyword>
<evidence type="ECO:0000313" key="1">
    <source>
        <dbReference type="EMBL" id="ESW09244.1"/>
    </source>
</evidence>
<proteinExistence type="predicted"/>
<dbReference type="Gramene" id="ESW09244">
    <property type="protein sequence ID" value="ESW09244"/>
    <property type="gene ID" value="PHAVU_009G111900g"/>
</dbReference>
<dbReference type="GO" id="GO:0006412">
    <property type="term" value="P:translation"/>
    <property type="evidence" value="ECO:0007669"/>
    <property type="project" value="InterPro"/>
</dbReference>
<accession>V7AUJ7</accession>
<name>V7AUJ7_PHAVU</name>
<dbReference type="SUPFAM" id="SSF64263">
    <property type="entry name" value="Prokaryotic ribosomal protein L17"/>
    <property type="match status" value="1"/>
</dbReference>
<dbReference type="OrthoDB" id="275000at2759"/>
<dbReference type="EMBL" id="CM002296">
    <property type="protein sequence ID" value="ESW09244.1"/>
    <property type="molecule type" value="Genomic_DNA"/>
</dbReference>